<name>A0A8J4Q129_9MYCE</name>
<keyword evidence="2" id="KW-1185">Reference proteome</keyword>
<organism evidence="1 2">
    <name type="scientific">Polysphondylium violaceum</name>
    <dbReference type="NCBI Taxonomy" id="133409"/>
    <lineage>
        <taxon>Eukaryota</taxon>
        <taxon>Amoebozoa</taxon>
        <taxon>Evosea</taxon>
        <taxon>Eumycetozoa</taxon>
        <taxon>Dictyostelia</taxon>
        <taxon>Dictyosteliales</taxon>
        <taxon>Dictyosteliaceae</taxon>
        <taxon>Polysphondylium</taxon>
    </lineage>
</organism>
<gene>
    <name evidence="1" type="ORF">CYY_001816</name>
</gene>
<accession>A0A8J4Q129</accession>
<proteinExistence type="predicted"/>
<evidence type="ECO:0000313" key="2">
    <source>
        <dbReference type="Proteomes" id="UP000695562"/>
    </source>
</evidence>
<reference evidence="1" key="1">
    <citation type="submission" date="2020-01" db="EMBL/GenBank/DDBJ databases">
        <title>Development of genomics and gene disruption for Polysphondylium violaceum indicates a role for the polyketide synthase stlB in stalk morphogenesis.</title>
        <authorList>
            <person name="Narita B."/>
            <person name="Kawabe Y."/>
            <person name="Kin K."/>
            <person name="Saito T."/>
            <person name="Gibbs R."/>
            <person name="Kuspa A."/>
            <person name="Muzny D."/>
            <person name="Queller D."/>
            <person name="Richards S."/>
            <person name="Strassman J."/>
            <person name="Sucgang R."/>
            <person name="Worley K."/>
            <person name="Schaap P."/>
        </authorList>
    </citation>
    <scope>NUCLEOTIDE SEQUENCE</scope>
    <source>
        <strain evidence="1">QSvi11</strain>
    </source>
</reference>
<dbReference type="EMBL" id="AJWJ01000046">
    <property type="protein sequence ID" value="KAF2076849.1"/>
    <property type="molecule type" value="Genomic_DNA"/>
</dbReference>
<sequence length="92" mass="10593">MKTYDFFYNERHTTESDISITTSIKFVCPMFDACGFHLALVVDNLYHTGETTSPEELQPPWELLPQQLVSPVPAPRQLQMKTVNSTQLVKKY</sequence>
<comment type="caution">
    <text evidence="1">The sequence shown here is derived from an EMBL/GenBank/DDBJ whole genome shotgun (WGS) entry which is preliminary data.</text>
</comment>
<protein>
    <submittedName>
        <fullName evidence="1">Uncharacterized protein</fullName>
    </submittedName>
</protein>
<dbReference type="Proteomes" id="UP000695562">
    <property type="component" value="Unassembled WGS sequence"/>
</dbReference>
<dbReference type="AlphaFoldDB" id="A0A8J4Q129"/>
<evidence type="ECO:0000313" key="1">
    <source>
        <dbReference type="EMBL" id="KAF2076849.1"/>
    </source>
</evidence>